<feature type="transmembrane region" description="Helical" evidence="1">
    <location>
        <begin position="127"/>
        <end position="147"/>
    </location>
</feature>
<evidence type="ECO:0000256" key="1">
    <source>
        <dbReference type="SAM" id="Phobius"/>
    </source>
</evidence>
<feature type="transmembrane region" description="Helical" evidence="1">
    <location>
        <begin position="198"/>
        <end position="215"/>
    </location>
</feature>
<protein>
    <recommendedName>
        <fullName evidence="2">CAAX prenyl protease 2/Lysostaphin resistance protein A-like domain-containing protein</fullName>
    </recommendedName>
</protein>
<dbReference type="RefSeq" id="WP_007616678.1">
    <property type="nucleotide sequence ID" value="NZ_BAEO01000009.1"/>
</dbReference>
<evidence type="ECO:0000259" key="2">
    <source>
        <dbReference type="Pfam" id="PF02517"/>
    </source>
</evidence>
<accession>K6Y166</accession>
<feature type="transmembrane region" description="Helical" evidence="1">
    <location>
        <begin position="86"/>
        <end position="107"/>
    </location>
</feature>
<dbReference type="Pfam" id="PF02517">
    <property type="entry name" value="Rce1-like"/>
    <property type="match status" value="1"/>
</dbReference>
<feature type="transmembrane region" description="Helical" evidence="1">
    <location>
        <begin position="46"/>
        <end position="65"/>
    </location>
</feature>
<evidence type="ECO:0000313" key="4">
    <source>
        <dbReference type="Proteomes" id="UP000006327"/>
    </source>
</evidence>
<dbReference type="InterPro" id="IPR003675">
    <property type="entry name" value="Rce1/LyrA-like_dom"/>
</dbReference>
<comment type="caution">
    <text evidence="3">The sequence shown here is derived from an EMBL/GenBank/DDBJ whole genome shotgun (WGS) entry which is preliminary data.</text>
</comment>
<keyword evidence="1" id="KW-1133">Transmembrane helix</keyword>
<dbReference type="OrthoDB" id="7632478at2"/>
<name>K6Y166_9ALTE</name>
<keyword evidence="1" id="KW-0472">Membrane</keyword>
<reference evidence="3 4" key="1">
    <citation type="journal article" date="2017" name="Antonie Van Leeuwenhoek">
        <title>Rhizobium rhizosphaerae sp. nov., a novel species isolated from rice rhizosphere.</title>
        <authorList>
            <person name="Zhao J.J."/>
            <person name="Zhang J."/>
            <person name="Zhang R.J."/>
            <person name="Zhang C.W."/>
            <person name="Yin H.Q."/>
            <person name="Zhang X.X."/>
        </authorList>
    </citation>
    <scope>NUCLEOTIDE SEQUENCE [LARGE SCALE GENOMIC DNA]</scope>
    <source>
        <strain evidence="3 4">BSs20135</strain>
    </source>
</reference>
<organism evidence="3 4">
    <name type="scientific">Paraglaciecola arctica BSs20135</name>
    <dbReference type="NCBI Taxonomy" id="493475"/>
    <lineage>
        <taxon>Bacteria</taxon>
        <taxon>Pseudomonadati</taxon>
        <taxon>Pseudomonadota</taxon>
        <taxon>Gammaproteobacteria</taxon>
        <taxon>Alteromonadales</taxon>
        <taxon>Alteromonadaceae</taxon>
        <taxon>Paraglaciecola</taxon>
    </lineage>
</organism>
<dbReference type="GO" id="GO:0004175">
    <property type="term" value="F:endopeptidase activity"/>
    <property type="evidence" value="ECO:0007669"/>
    <property type="project" value="UniProtKB-ARBA"/>
</dbReference>
<keyword evidence="1" id="KW-0812">Transmembrane</keyword>
<sequence>MHIFYSKKIKSLFSYHKNPMVLGFDLAVYISVMFLIREVYFAQFNFITNGLFWSFTTLVVATVLMRIRGITWIEIGLCRPKNYRKTLLATVFIFAFTIISILIFQTFKEQLGLQIAPDMSNENASSKFGELAGNWQLFFAIIPFIWLQSMLEEMLDRGFLMNWIERALSSTWFATVAAVLIQASIFGFRHSYDLSERSITVGLIGLAMGIGYVCFGRNLWPLIIAHCLLNTMSMLDRV</sequence>
<dbReference type="STRING" id="493475.GARC_0685"/>
<dbReference type="AlphaFoldDB" id="K6Y166"/>
<dbReference type="GO" id="GO:0080120">
    <property type="term" value="P:CAAX-box protein maturation"/>
    <property type="evidence" value="ECO:0007669"/>
    <property type="project" value="UniProtKB-ARBA"/>
</dbReference>
<dbReference type="eggNOG" id="COG1266">
    <property type="taxonomic scope" value="Bacteria"/>
</dbReference>
<evidence type="ECO:0000313" key="3">
    <source>
        <dbReference type="EMBL" id="GAC17666.1"/>
    </source>
</evidence>
<feature type="transmembrane region" description="Helical" evidence="1">
    <location>
        <begin position="167"/>
        <end position="186"/>
    </location>
</feature>
<proteinExistence type="predicted"/>
<dbReference type="Proteomes" id="UP000006327">
    <property type="component" value="Unassembled WGS sequence"/>
</dbReference>
<feature type="domain" description="CAAX prenyl protease 2/Lysostaphin resistance protein A-like" evidence="2">
    <location>
        <begin position="135"/>
        <end position="232"/>
    </location>
</feature>
<feature type="transmembrane region" description="Helical" evidence="1">
    <location>
        <begin position="21"/>
        <end position="40"/>
    </location>
</feature>
<dbReference type="EMBL" id="BAEO01000009">
    <property type="protein sequence ID" value="GAC17666.1"/>
    <property type="molecule type" value="Genomic_DNA"/>
</dbReference>
<keyword evidence="4" id="KW-1185">Reference proteome</keyword>
<gene>
    <name evidence="3" type="ORF">GARC_0685</name>
</gene>